<dbReference type="InterPro" id="IPR003749">
    <property type="entry name" value="ThiS/MoaD-like"/>
</dbReference>
<dbReference type="Pfam" id="PF02597">
    <property type="entry name" value="ThiS"/>
    <property type="match status" value="1"/>
</dbReference>
<dbReference type="InterPro" id="IPR016155">
    <property type="entry name" value="Mopterin_synth/thiamin_S_b"/>
</dbReference>
<reference evidence="1" key="2">
    <citation type="submission" date="2021-04" db="EMBL/GenBank/DDBJ databases">
        <authorList>
            <person name="Gilroy R."/>
        </authorList>
    </citation>
    <scope>NUCLEOTIDE SEQUENCE</scope>
    <source>
        <strain evidence="1">ChiSxjej5B17-1746</strain>
    </source>
</reference>
<protein>
    <submittedName>
        <fullName evidence="1">Sulfur carrier protein ThiS</fullName>
    </submittedName>
</protein>
<accession>A0A9D1R0C7</accession>
<dbReference type="Proteomes" id="UP000824264">
    <property type="component" value="Unassembled WGS sequence"/>
</dbReference>
<dbReference type="SUPFAM" id="SSF54285">
    <property type="entry name" value="MoaD/ThiS"/>
    <property type="match status" value="1"/>
</dbReference>
<organism evidence="1 2">
    <name type="scientific">Candidatus Bilophila faecipullorum</name>
    <dbReference type="NCBI Taxonomy" id="2838482"/>
    <lineage>
        <taxon>Bacteria</taxon>
        <taxon>Pseudomonadati</taxon>
        <taxon>Thermodesulfobacteriota</taxon>
        <taxon>Desulfovibrionia</taxon>
        <taxon>Desulfovibrionales</taxon>
        <taxon>Desulfovibrionaceae</taxon>
        <taxon>Bilophila</taxon>
    </lineage>
</organism>
<proteinExistence type="predicted"/>
<evidence type="ECO:0000313" key="2">
    <source>
        <dbReference type="Proteomes" id="UP000824264"/>
    </source>
</evidence>
<dbReference type="InterPro" id="IPR012675">
    <property type="entry name" value="Beta-grasp_dom_sf"/>
</dbReference>
<dbReference type="InterPro" id="IPR010035">
    <property type="entry name" value="Thi_S"/>
</dbReference>
<dbReference type="PANTHER" id="PTHR34472">
    <property type="entry name" value="SULFUR CARRIER PROTEIN THIS"/>
    <property type="match status" value="1"/>
</dbReference>
<dbReference type="Gene3D" id="3.10.20.30">
    <property type="match status" value="1"/>
</dbReference>
<name>A0A9D1R0C7_9BACT</name>
<evidence type="ECO:0000313" key="1">
    <source>
        <dbReference type="EMBL" id="HIW79128.1"/>
    </source>
</evidence>
<dbReference type="EMBL" id="DXGI01000318">
    <property type="protein sequence ID" value="HIW79128.1"/>
    <property type="molecule type" value="Genomic_DNA"/>
</dbReference>
<dbReference type="AlphaFoldDB" id="A0A9D1R0C7"/>
<dbReference type="PANTHER" id="PTHR34472:SF1">
    <property type="entry name" value="SULFUR CARRIER PROTEIN THIS"/>
    <property type="match status" value="1"/>
</dbReference>
<gene>
    <name evidence="1" type="primary">thiS</name>
    <name evidence="1" type="ORF">H9874_08300</name>
</gene>
<reference evidence="1" key="1">
    <citation type="journal article" date="2021" name="PeerJ">
        <title>Extensive microbial diversity within the chicken gut microbiome revealed by metagenomics and culture.</title>
        <authorList>
            <person name="Gilroy R."/>
            <person name="Ravi A."/>
            <person name="Getino M."/>
            <person name="Pursley I."/>
            <person name="Horton D.L."/>
            <person name="Alikhan N.F."/>
            <person name="Baker D."/>
            <person name="Gharbi K."/>
            <person name="Hall N."/>
            <person name="Watson M."/>
            <person name="Adriaenssens E.M."/>
            <person name="Foster-Nyarko E."/>
            <person name="Jarju S."/>
            <person name="Secka A."/>
            <person name="Antonio M."/>
            <person name="Oren A."/>
            <person name="Chaudhuri R.R."/>
            <person name="La Ragione R."/>
            <person name="Hildebrand F."/>
            <person name="Pallen M.J."/>
        </authorList>
    </citation>
    <scope>NUCLEOTIDE SEQUENCE</scope>
    <source>
        <strain evidence="1">ChiSxjej5B17-1746</strain>
    </source>
</reference>
<dbReference type="CDD" id="cd00565">
    <property type="entry name" value="Ubl_ThiS"/>
    <property type="match status" value="1"/>
</dbReference>
<sequence>MNITVNGKGAECPDGASLSDLLRQLGLSPDRIVVERNGEIVPAEAFASTVLGEGDTLELLQFVGGG</sequence>
<comment type="caution">
    <text evidence="1">The sequence shown here is derived from an EMBL/GenBank/DDBJ whole genome shotgun (WGS) entry which is preliminary data.</text>
</comment>
<dbReference type="NCBIfam" id="TIGR01683">
    <property type="entry name" value="thiS"/>
    <property type="match status" value="1"/>
</dbReference>